<dbReference type="Proteomes" id="UP000715441">
    <property type="component" value="Unassembled WGS sequence"/>
</dbReference>
<feature type="compositionally biased region" description="Low complexity" evidence="1">
    <location>
        <begin position="69"/>
        <end position="85"/>
    </location>
</feature>
<keyword evidence="4" id="KW-1185">Reference proteome</keyword>
<name>A0ABX1JGM2_9PSEU</name>
<gene>
    <name evidence="3" type="ORF">HFP15_36470</name>
</gene>
<evidence type="ECO:0000256" key="1">
    <source>
        <dbReference type="SAM" id="MobiDB-lite"/>
    </source>
</evidence>
<evidence type="ECO:0000313" key="3">
    <source>
        <dbReference type="EMBL" id="NKQ58361.1"/>
    </source>
</evidence>
<feature type="transmembrane region" description="Helical" evidence="2">
    <location>
        <begin position="135"/>
        <end position="158"/>
    </location>
</feature>
<keyword evidence="2" id="KW-1133">Transmembrane helix</keyword>
<comment type="caution">
    <text evidence="3">The sequence shown here is derived from an EMBL/GenBank/DDBJ whole genome shotgun (WGS) entry which is preliminary data.</text>
</comment>
<dbReference type="EMBL" id="JAAXLS010000054">
    <property type="protein sequence ID" value="NKQ58361.1"/>
    <property type="molecule type" value="Genomic_DNA"/>
</dbReference>
<feature type="region of interest" description="Disordered" evidence="1">
    <location>
        <begin position="69"/>
        <end position="98"/>
    </location>
</feature>
<evidence type="ECO:0000256" key="2">
    <source>
        <dbReference type="SAM" id="Phobius"/>
    </source>
</evidence>
<sequence length="166" mass="17621">MSPAKDNDYFGDGTHAAAFDDALSGPVRADEDDFTLTRVASPVRPDSTAIRTMVDPETPLEFSDAVEVDPATPDAVPPAHSAAAVPPAPPLGMLPRQRTRPGLRSLKRPQLRMPRFSSVSPGTIRRPKPSAGSTGVILAVVMVLVFLFVAIQFLSSLISSISGLFN</sequence>
<accession>A0ABX1JGM2</accession>
<protein>
    <submittedName>
        <fullName evidence="3">Uncharacterized protein</fullName>
    </submittedName>
</protein>
<reference evidence="3 4" key="1">
    <citation type="submission" date="2020-04" db="EMBL/GenBank/DDBJ databases">
        <title>Novel species.</title>
        <authorList>
            <person name="Teo W.F.A."/>
            <person name="Lipun K."/>
            <person name="Srisuk N."/>
            <person name="Duangmal K."/>
        </authorList>
    </citation>
    <scope>NUCLEOTIDE SEQUENCE [LARGE SCALE GENOMIC DNA]</scope>
    <source>
        <strain evidence="3 4">K13G38</strain>
    </source>
</reference>
<evidence type="ECO:0000313" key="4">
    <source>
        <dbReference type="Proteomes" id="UP000715441"/>
    </source>
</evidence>
<keyword evidence="2" id="KW-0812">Transmembrane</keyword>
<dbReference type="RefSeq" id="WP_168522112.1">
    <property type="nucleotide sequence ID" value="NZ_JAAXLS010000054.1"/>
</dbReference>
<organism evidence="3 4">
    <name type="scientific">Amycolatopsis acididurans</name>
    <dbReference type="NCBI Taxonomy" id="2724524"/>
    <lineage>
        <taxon>Bacteria</taxon>
        <taxon>Bacillati</taxon>
        <taxon>Actinomycetota</taxon>
        <taxon>Actinomycetes</taxon>
        <taxon>Pseudonocardiales</taxon>
        <taxon>Pseudonocardiaceae</taxon>
        <taxon>Amycolatopsis</taxon>
    </lineage>
</organism>
<proteinExistence type="predicted"/>
<keyword evidence="2" id="KW-0472">Membrane</keyword>